<organism evidence="3 4">
    <name type="scientific">Hymenobacter ginkgonis</name>
    <dbReference type="NCBI Taxonomy" id="2682976"/>
    <lineage>
        <taxon>Bacteria</taxon>
        <taxon>Pseudomonadati</taxon>
        <taxon>Bacteroidota</taxon>
        <taxon>Cytophagia</taxon>
        <taxon>Cytophagales</taxon>
        <taxon>Hymenobacteraceae</taxon>
        <taxon>Hymenobacter</taxon>
    </lineage>
</organism>
<dbReference type="InterPro" id="IPR019852">
    <property type="entry name" value="Motility-assoc_prot_GldL"/>
</dbReference>
<sequence>MAVKKNFLYDDVMPKVYGIGAAVVIIGALFKILHWKGADVMLMVGLGTEAVIFFLSAFQPHQAETDWALVYPELSEGYDPSTNDNRFRDKTPAPNGLTGKLDDMLKNANVTPEALTNLGQGLNRLSATTAQLGKLGDATNATDEYTQKVRTAAQSLDGINKAYSNTVEAISSLSNATNDAKEYHLQVQNVTKNLGALNAVYEMELQDANTHLKSMNQFYGTLGKAMENMVQAGKDTENMQAQVADLTGNLTSLNRVYGNMLNAMRAGSAA</sequence>
<name>A0A7K1TDQ5_9BACT</name>
<keyword evidence="1" id="KW-0812">Transmembrane</keyword>
<keyword evidence="1" id="KW-0472">Membrane</keyword>
<accession>A0A7K1TDQ5</accession>
<proteinExistence type="predicted"/>
<evidence type="ECO:0000259" key="2">
    <source>
        <dbReference type="Pfam" id="PF22827"/>
    </source>
</evidence>
<reference evidence="3 4" key="1">
    <citation type="submission" date="2019-12" db="EMBL/GenBank/DDBJ databases">
        <title>Hymenobacter sp. HMF4947 Genome sequencing and assembly.</title>
        <authorList>
            <person name="Kang H."/>
            <person name="Cha I."/>
            <person name="Kim H."/>
            <person name="Joh K."/>
        </authorList>
    </citation>
    <scope>NUCLEOTIDE SEQUENCE [LARGE SCALE GENOMIC DNA]</scope>
    <source>
        <strain evidence="3 4">HMF4947</strain>
    </source>
</reference>
<evidence type="ECO:0000313" key="4">
    <source>
        <dbReference type="Proteomes" id="UP000441336"/>
    </source>
</evidence>
<dbReference type="NCBIfam" id="TIGR03513">
    <property type="entry name" value="GldL_gliding"/>
    <property type="match status" value="1"/>
</dbReference>
<dbReference type="Pfam" id="PF22827">
    <property type="entry name" value="GldL_N"/>
    <property type="match status" value="1"/>
</dbReference>
<feature type="transmembrane region" description="Helical" evidence="1">
    <location>
        <begin position="16"/>
        <end position="33"/>
    </location>
</feature>
<protein>
    <submittedName>
        <fullName evidence="3">Gliding motility protein GldL</fullName>
    </submittedName>
</protein>
<evidence type="ECO:0000313" key="3">
    <source>
        <dbReference type="EMBL" id="MVN76462.1"/>
    </source>
</evidence>
<feature type="domain" description="Gliding motility protein GldL-like N-terminal" evidence="2">
    <location>
        <begin position="16"/>
        <end position="76"/>
    </location>
</feature>
<dbReference type="RefSeq" id="WP_157564375.1">
    <property type="nucleotide sequence ID" value="NZ_WQKZ01000002.1"/>
</dbReference>
<dbReference type="AlphaFoldDB" id="A0A7K1TDQ5"/>
<keyword evidence="4" id="KW-1185">Reference proteome</keyword>
<dbReference type="EMBL" id="WQKZ01000002">
    <property type="protein sequence ID" value="MVN76462.1"/>
    <property type="molecule type" value="Genomic_DNA"/>
</dbReference>
<gene>
    <name evidence="3" type="primary">gldL</name>
    <name evidence="3" type="ORF">GO988_09005</name>
</gene>
<dbReference type="InterPro" id="IPR055087">
    <property type="entry name" value="GldL-like_N"/>
</dbReference>
<dbReference type="Proteomes" id="UP000441336">
    <property type="component" value="Unassembled WGS sequence"/>
</dbReference>
<evidence type="ECO:0000256" key="1">
    <source>
        <dbReference type="SAM" id="Phobius"/>
    </source>
</evidence>
<comment type="caution">
    <text evidence="3">The sequence shown here is derived from an EMBL/GenBank/DDBJ whole genome shotgun (WGS) entry which is preliminary data.</text>
</comment>
<keyword evidence="1" id="KW-1133">Transmembrane helix</keyword>